<organism evidence="1 2">
    <name type="scientific">Lithospermum erythrorhizon</name>
    <name type="common">Purple gromwell</name>
    <name type="synonym">Lithospermum officinale var. erythrorhizon</name>
    <dbReference type="NCBI Taxonomy" id="34254"/>
    <lineage>
        <taxon>Eukaryota</taxon>
        <taxon>Viridiplantae</taxon>
        <taxon>Streptophyta</taxon>
        <taxon>Embryophyta</taxon>
        <taxon>Tracheophyta</taxon>
        <taxon>Spermatophyta</taxon>
        <taxon>Magnoliopsida</taxon>
        <taxon>eudicotyledons</taxon>
        <taxon>Gunneridae</taxon>
        <taxon>Pentapetalae</taxon>
        <taxon>asterids</taxon>
        <taxon>lamiids</taxon>
        <taxon>Boraginales</taxon>
        <taxon>Boraginaceae</taxon>
        <taxon>Boraginoideae</taxon>
        <taxon>Lithospermeae</taxon>
        <taxon>Lithospermum</taxon>
    </lineage>
</organism>
<accession>A0AAV3NZS9</accession>
<keyword evidence="2" id="KW-1185">Reference proteome</keyword>
<reference evidence="1 2" key="1">
    <citation type="submission" date="2024-01" db="EMBL/GenBank/DDBJ databases">
        <title>The complete chloroplast genome sequence of Lithospermum erythrorhizon: insights into the phylogenetic relationship among Boraginaceae species and the maternal lineages of purple gromwells.</title>
        <authorList>
            <person name="Okada T."/>
            <person name="Watanabe K."/>
        </authorList>
    </citation>
    <scope>NUCLEOTIDE SEQUENCE [LARGE SCALE GENOMIC DNA]</scope>
</reference>
<protein>
    <submittedName>
        <fullName evidence="1">Uncharacterized protein</fullName>
    </submittedName>
</protein>
<gene>
    <name evidence="1" type="ORF">LIER_04912</name>
</gene>
<comment type="caution">
    <text evidence="1">The sequence shown here is derived from an EMBL/GenBank/DDBJ whole genome shotgun (WGS) entry which is preliminary data.</text>
</comment>
<dbReference type="AlphaFoldDB" id="A0AAV3NZS9"/>
<dbReference type="Proteomes" id="UP001454036">
    <property type="component" value="Unassembled WGS sequence"/>
</dbReference>
<sequence>MFEFEGSIALGYLQFMKYDTKVVISSIPPSPEYTPSVRYAVAADPRLEADLGHDLDFPMMRAALEGIFHWLDFMDFFAREMRRRQPHHLSVFQDAHSNALAQALHNRGWLT</sequence>
<evidence type="ECO:0000313" key="2">
    <source>
        <dbReference type="Proteomes" id="UP001454036"/>
    </source>
</evidence>
<proteinExistence type="predicted"/>
<name>A0AAV3NZS9_LITER</name>
<dbReference type="EMBL" id="BAABME010000652">
    <property type="protein sequence ID" value="GAA0144478.1"/>
    <property type="molecule type" value="Genomic_DNA"/>
</dbReference>
<evidence type="ECO:0000313" key="1">
    <source>
        <dbReference type="EMBL" id="GAA0144478.1"/>
    </source>
</evidence>